<dbReference type="Gene3D" id="3.30.190.20">
    <property type="match status" value="1"/>
</dbReference>
<dbReference type="PANTHER" id="PTHR36427:SF4">
    <property type="entry name" value="RIBOSOMAL PROTEIN L1P_L10E FAMILY"/>
    <property type="match status" value="1"/>
</dbReference>
<keyword evidence="3" id="KW-0694">RNA-binding</keyword>
<feature type="compositionally biased region" description="Basic and acidic residues" evidence="8">
    <location>
        <begin position="95"/>
        <end position="107"/>
    </location>
</feature>
<dbReference type="GO" id="GO:0019843">
    <property type="term" value="F:rRNA binding"/>
    <property type="evidence" value="ECO:0007669"/>
    <property type="project" value="UniProtKB-KW"/>
</dbReference>
<dbReference type="PROSITE" id="PS01199">
    <property type="entry name" value="RIBOSOMAL_L1"/>
    <property type="match status" value="1"/>
</dbReference>
<comment type="caution">
    <text evidence="9">The sequence shown here is derived from an EMBL/GenBank/DDBJ whole genome shotgun (WGS) entry which is preliminary data.</text>
</comment>
<dbReference type="InterPro" id="IPR016095">
    <property type="entry name" value="Ribosomal_uL1_3-a/b-sand"/>
</dbReference>
<dbReference type="InterPro" id="IPR028364">
    <property type="entry name" value="Ribosomal_uL1/biogenesis"/>
</dbReference>
<evidence type="ECO:0000313" key="9">
    <source>
        <dbReference type="EMBL" id="KAK9821817.1"/>
    </source>
</evidence>
<dbReference type="InterPro" id="IPR023673">
    <property type="entry name" value="Ribosomal_uL1_CS"/>
</dbReference>
<gene>
    <name evidence="9" type="ORF">WJX74_000740</name>
</gene>
<dbReference type="GO" id="GO:0006412">
    <property type="term" value="P:translation"/>
    <property type="evidence" value="ECO:0007669"/>
    <property type="project" value="InterPro"/>
</dbReference>
<dbReference type="FunFam" id="3.40.50.790:FF:000001">
    <property type="entry name" value="50S ribosomal protein L1"/>
    <property type="match status" value="1"/>
</dbReference>
<evidence type="ECO:0000256" key="2">
    <source>
        <dbReference type="ARBA" id="ARBA00022730"/>
    </source>
</evidence>
<dbReference type="EMBL" id="JALJOS010000035">
    <property type="protein sequence ID" value="KAK9821817.1"/>
    <property type="molecule type" value="Genomic_DNA"/>
</dbReference>
<name>A0AAW1QK48_9CHLO</name>
<dbReference type="PANTHER" id="PTHR36427">
    <property type="entry name" value="54S RIBOSOMAL PROTEIN L1, MITOCHONDRIAL"/>
    <property type="match status" value="1"/>
</dbReference>
<keyword evidence="5" id="KW-0687">Ribonucleoprotein</keyword>
<dbReference type="InterPro" id="IPR023674">
    <property type="entry name" value="Ribosomal_uL1-like"/>
</dbReference>
<evidence type="ECO:0000256" key="7">
    <source>
        <dbReference type="ARBA" id="ARBA00082680"/>
    </source>
</evidence>
<evidence type="ECO:0000256" key="3">
    <source>
        <dbReference type="ARBA" id="ARBA00022884"/>
    </source>
</evidence>
<evidence type="ECO:0000313" key="10">
    <source>
        <dbReference type="Proteomes" id="UP001438707"/>
    </source>
</evidence>
<evidence type="ECO:0000256" key="4">
    <source>
        <dbReference type="ARBA" id="ARBA00022980"/>
    </source>
</evidence>
<dbReference type="GO" id="GO:0003735">
    <property type="term" value="F:structural constituent of ribosome"/>
    <property type="evidence" value="ECO:0007669"/>
    <property type="project" value="InterPro"/>
</dbReference>
<comment type="similarity">
    <text evidence="1">Belongs to the universal ribosomal protein uL1 family.</text>
</comment>
<keyword evidence="2" id="KW-0699">rRNA-binding</keyword>
<dbReference type="Pfam" id="PF00687">
    <property type="entry name" value="Ribosomal_L1"/>
    <property type="match status" value="1"/>
</dbReference>
<dbReference type="Proteomes" id="UP001438707">
    <property type="component" value="Unassembled WGS sequence"/>
</dbReference>
<dbReference type="Gene3D" id="3.40.50.790">
    <property type="match status" value="1"/>
</dbReference>
<organism evidence="9 10">
    <name type="scientific">Apatococcus lobatus</name>
    <dbReference type="NCBI Taxonomy" id="904363"/>
    <lineage>
        <taxon>Eukaryota</taxon>
        <taxon>Viridiplantae</taxon>
        <taxon>Chlorophyta</taxon>
        <taxon>core chlorophytes</taxon>
        <taxon>Trebouxiophyceae</taxon>
        <taxon>Chlorellales</taxon>
        <taxon>Chlorellaceae</taxon>
        <taxon>Apatococcus</taxon>
    </lineage>
</organism>
<evidence type="ECO:0000256" key="6">
    <source>
        <dbReference type="ARBA" id="ARBA00035205"/>
    </source>
</evidence>
<accession>A0AAW1QK48</accession>
<dbReference type="GO" id="GO:0015934">
    <property type="term" value="C:large ribosomal subunit"/>
    <property type="evidence" value="ECO:0007669"/>
    <property type="project" value="InterPro"/>
</dbReference>
<feature type="region of interest" description="Disordered" evidence="8">
    <location>
        <begin position="1"/>
        <end position="130"/>
    </location>
</feature>
<dbReference type="HAMAP" id="MF_01318_B">
    <property type="entry name" value="Ribosomal_uL1_B"/>
    <property type="match status" value="1"/>
</dbReference>
<keyword evidence="4" id="KW-0689">Ribosomal protein</keyword>
<dbReference type="CDD" id="cd00403">
    <property type="entry name" value="Ribosomal_L1"/>
    <property type="match status" value="1"/>
</dbReference>
<evidence type="ECO:0000256" key="1">
    <source>
        <dbReference type="ARBA" id="ARBA00010531"/>
    </source>
</evidence>
<evidence type="ECO:0000256" key="8">
    <source>
        <dbReference type="SAM" id="MobiDB-lite"/>
    </source>
</evidence>
<dbReference type="AlphaFoldDB" id="A0AAW1QK48"/>
<dbReference type="SUPFAM" id="SSF56808">
    <property type="entry name" value="Ribosomal protein L1"/>
    <property type="match status" value="1"/>
</dbReference>
<protein>
    <recommendedName>
        <fullName evidence="6">Large ribosomal subunit protein uL1c</fullName>
    </recommendedName>
    <alternativeName>
        <fullName evidence="7">CL1</fullName>
    </alternativeName>
</protein>
<reference evidence="9 10" key="1">
    <citation type="journal article" date="2024" name="Nat. Commun.">
        <title>Phylogenomics reveals the evolutionary origins of lichenization in chlorophyte algae.</title>
        <authorList>
            <person name="Puginier C."/>
            <person name="Libourel C."/>
            <person name="Otte J."/>
            <person name="Skaloud P."/>
            <person name="Haon M."/>
            <person name="Grisel S."/>
            <person name="Petersen M."/>
            <person name="Berrin J.G."/>
            <person name="Delaux P.M."/>
            <person name="Dal Grande F."/>
            <person name="Keller J."/>
        </authorList>
    </citation>
    <scope>NUCLEOTIDE SEQUENCE [LARGE SCALE GENOMIC DNA]</scope>
    <source>
        <strain evidence="9 10">SAG 2145</strain>
    </source>
</reference>
<sequence>MHGHQHVRLHSTSADEKASAPVSPGTDALTDAAAGSEFDTPVVPADAPVADSDTAAVDDPLGEQPVTFDEPSPAAESLPGAESAAEADAELAAEALREFQGSERFQRDQNAGQGRSRGRGSAREEARALERAAAAEEAALQRDRRVAMTQAGLMGAALDDPSLPIPSFILPKRREHVPPMSLADALKRVKDGAKAKFEETVEVSFKTGLDPRRSDQQVRGVVSLPHGTGKKLSVAVFAEGEQAEAALKAGAKRVGGQDLIDEIAEGQGSGLQYDRCIATPEMMSRVAKIARILGPRGLMPNPKLGTVALDAAAAVAATMKGQVEFRADRTSVIHAGLGKVGFEDEALTANFAALTSAILNSRPRGLKGSGMSGFITTMHLSSTMGRGYPVALGSALQAVQHVKG</sequence>
<proteinExistence type="inferred from homology"/>
<keyword evidence="10" id="KW-1185">Reference proteome</keyword>
<dbReference type="InterPro" id="IPR005878">
    <property type="entry name" value="Ribosom_uL1_bac-type"/>
</dbReference>
<evidence type="ECO:0000256" key="5">
    <source>
        <dbReference type="ARBA" id="ARBA00023274"/>
    </source>
</evidence>
<feature type="compositionally biased region" description="Basic and acidic residues" evidence="8">
    <location>
        <begin position="121"/>
        <end position="130"/>
    </location>
</feature>
<dbReference type="NCBIfam" id="TIGR01169">
    <property type="entry name" value="rplA_bact"/>
    <property type="match status" value="1"/>
</dbReference>